<reference evidence="3 4" key="1">
    <citation type="submission" date="2019-05" db="EMBL/GenBank/DDBJ databases">
        <title>Genome sequence of Cellulomonas hominis strain CS1.</title>
        <authorList>
            <person name="Belmont J."/>
            <person name="Maclea K.S."/>
        </authorList>
    </citation>
    <scope>NUCLEOTIDE SEQUENCE [LARGE SCALE GENOMIC DNA]</scope>
    <source>
        <strain evidence="3 4">CS1</strain>
    </source>
</reference>
<evidence type="ECO:0000313" key="3">
    <source>
        <dbReference type="EMBL" id="TKR27170.1"/>
    </source>
</evidence>
<accession>A0A7Z8K1R6</accession>
<protein>
    <submittedName>
        <fullName evidence="3">Uncharacterized protein</fullName>
    </submittedName>
</protein>
<dbReference type="AlphaFoldDB" id="A0A7Z8K1R6"/>
<dbReference type="Proteomes" id="UP000308121">
    <property type="component" value="Unassembled WGS sequence"/>
</dbReference>
<dbReference type="Pfam" id="PF19690">
    <property type="entry name" value="DUF6191"/>
    <property type="match status" value="1"/>
</dbReference>
<keyword evidence="2" id="KW-0812">Transmembrane</keyword>
<dbReference type="RefSeq" id="WP_154728058.1">
    <property type="nucleotide sequence ID" value="NZ_SZYE01000006.1"/>
</dbReference>
<feature type="region of interest" description="Disordered" evidence="1">
    <location>
        <begin position="34"/>
        <end position="107"/>
    </location>
</feature>
<comment type="caution">
    <text evidence="3">The sequence shown here is derived from an EMBL/GenBank/DDBJ whole genome shotgun (WGS) entry which is preliminary data.</text>
</comment>
<feature type="compositionally biased region" description="Basic and acidic residues" evidence="1">
    <location>
        <begin position="66"/>
        <end position="81"/>
    </location>
</feature>
<dbReference type="EMBL" id="SZYE01000006">
    <property type="protein sequence ID" value="TKR27170.1"/>
    <property type="molecule type" value="Genomic_DNA"/>
</dbReference>
<organism evidence="3 4">
    <name type="scientific">Cellulomonas hominis</name>
    <dbReference type="NCBI Taxonomy" id="156981"/>
    <lineage>
        <taxon>Bacteria</taxon>
        <taxon>Bacillati</taxon>
        <taxon>Actinomycetota</taxon>
        <taxon>Actinomycetes</taxon>
        <taxon>Micrococcales</taxon>
        <taxon>Cellulomonadaceae</taxon>
        <taxon>Cellulomonas</taxon>
    </lineage>
</organism>
<keyword evidence="2" id="KW-0472">Membrane</keyword>
<evidence type="ECO:0000256" key="1">
    <source>
        <dbReference type="SAM" id="MobiDB-lite"/>
    </source>
</evidence>
<gene>
    <name evidence="3" type="ORF">FA014_02090</name>
</gene>
<feature type="transmembrane region" description="Helical" evidence="2">
    <location>
        <begin position="6"/>
        <end position="29"/>
    </location>
</feature>
<keyword evidence="2" id="KW-1133">Transmembrane helix</keyword>
<proteinExistence type="predicted"/>
<evidence type="ECO:0000313" key="4">
    <source>
        <dbReference type="Proteomes" id="UP000308121"/>
    </source>
</evidence>
<evidence type="ECO:0000256" key="2">
    <source>
        <dbReference type="SAM" id="Phobius"/>
    </source>
</evidence>
<name>A0A7Z8K1R6_9CELL</name>
<sequence length="107" mass="11514">MDVAGWVIALVVVVGLLVLLDRLVAWGLLDLREPTRSRRPRNRGGAAGGSGMVAELIDVFQPSRTHTTEEQQRRRHDRQDAGDGAPPVDLDAGTAHVDAQPRRGGCG</sequence>
<dbReference type="InterPro" id="IPR045684">
    <property type="entry name" value="DUF6191"/>
</dbReference>